<sequence length="338" mass="38297">MTREEAVQAENWQAPAEEGTLLFPPLAHLSELLNTNIRSAVARSGMNFHRPLHAEWGGLLSASFKHPAAKQFWQDRLEEDRELACRILPTVSGTVEKFRCFIQSALSQELSCPSARVRLERLLEQEWPERMLLEHPLVLQSRIADAHVVLIRLAAWRVVDLSLEHWDTLSQTGLEDVVLLENFLPALDPASGRWRAPLEEYLDHLALISGCPSSGNPDQHLAALWEKDIGEGQSPDCKRRLLEHWRRGQARPTADAIAALVKATLQAIFARESRIGDFQLNARLLKESFRFAESCGHLQRTLSRNAMPDQVVSEIFSVYGTEYRRARDALGRPMTHKP</sequence>
<gene>
    <name evidence="1" type="ORF">ACFOJE_03415</name>
</gene>
<name>A0ABV7AQB9_9GAMM</name>
<dbReference type="EMBL" id="JBHRSJ010000005">
    <property type="protein sequence ID" value="MFC2971268.1"/>
    <property type="molecule type" value="Genomic_DNA"/>
</dbReference>
<evidence type="ECO:0000313" key="1">
    <source>
        <dbReference type="EMBL" id="MFC2971268.1"/>
    </source>
</evidence>
<keyword evidence="2" id="KW-1185">Reference proteome</keyword>
<dbReference type="Proteomes" id="UP001595457">
    <property type="component" value="Unassembled WGS sequence"/>
</dbReference>
<evidence type="ECO:0000313" key="2">
    <source>
        <dbReference type="Proteomes" id="UP001595457"/>
    </source>
</evidence>
<comment type="caution">
    <text evidence="1">The sequence shown here is derived from an EMBL/GenBank/DDBJ whole genome shotgun (WGS) entry which is preliminary data.</text>
</comment>
<organism evidence="1 2">
    <name type="scientific">Azotobacter bryophylli</name>
    <dbReference type="NCBI Taxonomy" id="1986537"/>
    <lineage>
        <taxon>Bacteria</taxon>
        <taxon>Pseudomonadati</taxon>
        <taxon>Pseudomonadota</taxon>
        <taxon>Gammaproteobacteria</taxon>
        <taxon>Pseudomonadales</taxon>
        <taxon>Pseudomonadaceae</taxon>
        <taxon>Azotobacter</taxon>
    </lineage>
</organism>
<accession>A0ABV7AQB9</accession>
<dbReference type="RefSeq" id="WP_377812857.1">
    <property type="nucleotide sequence ID" value="NZ_JBHRSJ010000005.1"/>
</dbReference>
<reference evidence="2" key="1">
    <citation type="journal article" date="2019" name="Int. J. Syst. Evol. Microbiol.">
        <title>The Global Catalogue of Microorganisms (GCM) 10K type strain sequencing project: providing services to taxonomists for standard genome sequencing and annotation.</title>
        <authorList>
            <consortium name="The Broad Institute Genomics Platform"/>
            <consortium name="The Broad Institute Genome Sequencing Center for Infectious Disease"/>
            <person name="Wu L."/>
            <person name="Ma J."/>
        </authorList>
    </citation>
    <scope>NUCLEOTIDE SEQUENCE [LARGE SCALE GENOMIC DNA]</scope>
    <source>
        <strain evidence="2">KCTC 62195</strain>
    </source>
</reference>
<protein>
    <submittedName>
        <fullName evidence="1">Uncharacterized protein</fullName>
    </submittedName>
</protein>
<proteinExistence type="predicted"/>